<evidence type="ECO:0000313" key="9">
    <source>
        <dbReference type="EMBL" id="WEK20186.1"/>
    </source>
</evidence>
<accession>A0AAJ5WAQ4</accession>
<dbReference type="Proteomes" id="UP001214530">
    <property type="component" value="Chromosome"/>
</dbReference>
<dbReference type="InterPro" id="IPR023997">
    <property type="entry name" value="TonB-dep_OMP_SusC/RagA_CS"/>
</dbReference>
<gene>
    <name evidence="9" type="ORF">P0Y49_03355</name>
</gene>
<dbReference type="InterPro" id="IPR008969">
    <property type="entry name" value="CarboxyPept-like_regulatory"/>
</dbReference>
<organism evidence="9 10">
    <name type="scientific">Candidatus Pedobacter colombiensis</name>
    <dbReference type="NCBI Taxonomy" id="3121371"/>
    <lineage>
        <taxon>Bacteria</taxon>
        <taxon>Pseudomonadati</taxon>
        <taxon>Bacteroidota</taxon>
        <taxon>Sphingobacteriia</taxon>
        <taxon>Sphingobacteriales</taxon>
        <taxon>Sphingobacteriaceae</taxon>
        <taxon>Pedobacter</taxon>
    </lineage>
</organism>
<evidence type="ECO:0000313" key="10">
    <source>
        <dbReference type="Proteomes" id="UP001214530"/>
    </source>
</evidence>
<dbReference type="InterPro" id="IPR037066">
    <property type="entry name" value="Plug_dom_sf"/>
</dbReference>
<keyword evidence="4 7" id="KW-0812">Transmembrane</keyword>
<dbReference type="Gene3D" id="2.170.130.10">
    <property type="entry name" value="TonB-dependent receptor, plug domain"/>
    <property type="match status" value="1"/>
</dbReference>
<feature type="domain" description="TonB-dependent receptor plug" evidence="8">
    <location>
        <begin position="141"/>
        <end position="248"/>
    </location>
</feature>
<dbReference type="AlphaFoldDB" id="A0AAJ5WAQ4"/>
<sequence>MIFYLQNDNKLRYCILLLISQLILIAVLPKKIQAAENSYKVNKALVDAIVTGKVTDENGEALVGVSIRVKGTRIGTSTTGSGDFSITIPASVSNAVLEVSYLGFLSQEVAVSGRTRINIQLKSAVAGLNEVVVVGYNQVKKTDLTGATVSVSAEDIRSRPVANALQAIQGKAAGVDVTSNERPGEVGKILIRGARSLTATNVPLYVVDGVPLAAGGIEAINPNDIEAIDILKDASATAVYGSRGANGVVIITTKRGKTGSLSLNYAGTSTIEKLHDRTEMMNSAQYIQFRRDANKVTTPTQASDKLLFGQDPYAYANVLKGWVGDTFDGSLVPTTDWGDMVLRTGVSQDHNLSVSGGTEKIKAYGSFGYLSQLGTQLGQDYKRYSSNFSVDIKPVKWFSMGGSVNVAYGLQNYGYATPSGNTGPASLYLAAQAMLPFTVPFADNGNRINLPGGDINILNPLGEDKYNINLRKVLRTMGSLYAEVTIMDGLKYRVNFGPDFYNYNNGRWMDEHSILRGGGEPGSTNSAQLTQNSKLSYTLDHLLYYNKTLGKHDFGLTLLQSSSSNREETSDMKATKLPYNSQLWYQLNSVSALDGFSSGLITSTLVSYMGRFNYSYNNKYLLTVSGRWDGASVLADGHKWDFFPSAALAWRIDQEDFMKGISWVDQFKVRLGVGSTGNAAVEPYSTLGILQTLYYTFGSSVQPGYVASDASLAKPIPLPNHGLGWEHTTQYNLGLDFSILKGRVSGALDLYTSRTKDLLLMKSIPSINGYTQSLVNIGATANKGIELTLNTVNIKKNDFTWSTTLSLSANRDRIVQLANGKIDDIGNKWFINQRLKVYYDYVKIGIWQNTPEDLAEIAKFKANGNTFKPGDIRIKDLNGDYKIDANNDRQIVGHANPDWVGGMSNTFRYKNFDLTCFIFSRLGYQIEAGAESLQGRFAQRVVDYWTPNNPTNDYPAPNTGSAAGDPYKSSMNYQSGSFIKIRDISLGYYLPDALCKKLTLSKVKVYAQALNPGLIYSKVDWIDPDTGNSTFNRGFVLGLNVGF</sequence>
<dbReference type="EMBL" id="CP119313">
    <property type="protein sequence ID" value="WEK20186.1"/>
    <property type="molecule type" value="Genomic_DNA"/>
</dbReference>
<dbReference type="SUPFAM" id="SSF49464">
    <property type="entry name" value="Carboxypeptidase regulatory domain-like"/>
    <property type="match status" value="1"/>
</dbReference>
<evidence type="ECO:0000256" key="4">
    <source>
        <dbReference type="ARBA" id="ARBA00022692"/>
    </source>
</evidence>
<evidence type="ECO:0000256" key="6">
    <source>
        <dbReference type="ARBA" id="ARBA00023237"/>
    </source>
</evidence>
<dbReference type="InterPro" id="IPR023996">
    <property type="entry name" value="TonB-dep_OMP_SusC/RagA"/>
</dbReference>
<evidence type="ECO:0000256" key="1">
    <source>
        <dbReference type="ARBA" id="ARBA00004571"/>
    </source>
</evidence>
<keyword evidence="6 7" id="KW-0998">Cell outer membrane</keyword>
<dbReference type="PROSITE" id="PS52016">
    <property type="entry name" value="TONB_DEPENDENT_REC_3"/>
    <property type="match status" value="1"/>
</dbReference>
<dbReference type="SUPFAM" id="SSF56935">
    <property type="entry name" value="Porins"/>
    <property type="match status" value="1"/>
</dbReference>
<protein>
    <submittedName>
        <fullName evidence="9">TonB-dependent receptor</fullName>
    </submittedName>
</protein>
<dbReference type="Pfam" id="PF13715">
    <property type="entry name" value="CarbopepD_reg_2"/>
    <property type="match status" value="1"/>
</dbReference>
<dbReference type="Gene3D" id="2.40.170.20">
    <property type="entry name" value="TonB-dependent receptor, beta-barrel domain"/>
    <property type="match status" value="1"/>
</dbReference>
<dbReference type="InterPro" id="IPR039426">
    <property type="entry name" value="TonB-dep_rcpt-like"/>
</dbReference>
<dbReference type="Pfam" id="PF07715">
    <property type="entry name" value="Plug"/>
    <property type="match status" value="1"/>
</dbReference>
<evidence type="ECO:0000259" key="8">
    <source>
        <dbReference type="Pfam" id="PF07715"/>
    </source>
</evidence>
<dbReference type="NCBIfam" id="TIGR04057">
    <property type="entry name" value="SusC_RagA_signa"/>
    <property type="match status" value="1"/>
</dbReference>
<evidence type="ECO:0000256" key="5">
    <source>
        <dbReference type="ARBA" id="ARBA00023136"/>
    </source>
</evidence>
<evidence type="ECO:0000256" key="2">
    <source>
        <dbReference type="ARBA" id="ARBA00022448"/>
    </source>
</evidence>
<dbReference type="NCBIfam" id="TIGR04056">
    <property type="entry name" value="OMP_RagA_SusC"/>
    <property type="match status" value="1"/>
</dbReference>
<dbReference type="InterPro" id="IPR036942">
    <property type="entry name" value="Beta-barrel_TonB_sf"/>
</dbReference>
<reference evidence="9" key="1">
    <citation type="submission" date="2023-03" db="EMBL/GenBank/DDBJ databases">
        <title>Andean soil-derived lignocellulolytic bacterial consortium as a source of novel taxa and putative plastic-active enzymes.</title>
        <authorList>
            <person name="Diaz-Garcia L."/>
            <person name="Chuvochina M."/>
            <person name="Feuerriegel G."/>
            <person name="Bunk B."/>
            <person name="Sproer C."/>
            <person name="Streit W.R."/>
            <person name="Rodriguez L.M."/>
            <person name="Overmann J."/>
            <person name="Jimenez D.J."/>
        </authorList>
    </citation>
    <scope>NUCLEOTIDE SEQUENCE</scope>
    <source>
        <strain evidence="9">MAG 3858</strain>
    </source>
</reference>
<comment type="similarity">
    <text evidence="7">Belongs to the TonB-dependent receptor family.</text>
</comment>
<dbReference type="GO" id="GO:0009279">
    <property type="term" value="C:cell outer membrane"/>
    <property type="evidence" value="ECO:0007669"/>
    <property type="project" value="UniProtKB-SubCell"/>
</dbReference>
<dbReference type="InterPro" id="IPR012910">
    <property type="entry name" value="Plug_dom"/>
</dbReference>
<keyword evidence="3 7" id="KW-1134">Transmembrane beta strand</keyword>
<evidence type="ECO:0000256" key="3">
    <source>
        <dbReference type="ARBA" id="ARBA00022452"/>
    </source>
</evidence>
<name>A0AAJ5WAQ4_9SPHI</name>
<keyword evidence="9" id="KW-0675">Receptor</keyword>
<comment type="subcellular location">
    <subcellularLocation>
        <location evidence="1 7">Cell outer membrane</location>
        <topology evidence="1 7">Multi-pass membrane protein</topology>
    </subcellularLocation>
</comment>
<keyword evidence="5 7" id="KW-0472">Membrane</keyword>
<dbReference type="Gene3D" id="2.60.40.1120">
    <property type="entry name" value="Carboxypeptidase-like, regulatory domain"/>
    <property type="match status" value="1"/>
</dbReference>
<evidence type="ECO:0000256" key="7">
    <source>
        <dbReference type="PROSITE-ProRule" id="PRU01360"/>
    </source>
</evidence>
<proteinExistence type="inferred from homology"/>
<keyword evidence="2 7" id="KW-0813">Transport</keyword>